<dbReference type="InterPro" id="IPR046462">
    <property type="entry name" value="TerL_nuclease"/>
</dbReference>
<dbReference type="InterPro" id="IPR005021">
    <property type="entry name" value="Terminase_largesu-like"/>
</dbReference>
<evidence type="ECO:0000259" key="2">
    <source>
        <dbReference type="Pfam" id="PF20441"/>
    </source>
</evidence>
<reference evidence="3" key="1">
    <citation type="submission" date="2021-10" db="EMBL/GenBank/DDBJ databases">
        <authorList>
            <person name="Mesa V."/>
        </authorList>
    </citation>
    <scope>NUCLEOTIDE SEQUENCE</scope>
    <source>
        <strain evidence="3">CC3_PB</strain>
    </source>
</reference>
<feature type="domain" description="Terminase large subunit-like ATPase" evidence="1">
    <location>
        <begin position="67"/>
        <end position="239"/>
    </location>
</feature>
<dbReference type="Gene3D" id="3.40.50.300">
    <property type="entry name" value="P-loop containing nucleotide triphosphate hydrolases"/>
    <property type="match status" value="1"/>
</dbReference>
<dbReference type="Proteomes" id="UP000789738">
    <property type="component" value="Unassembled WGS sequence"/>
</dbReference>
<evidence type="ECO:0000259" key="1">
    <source>
        <dbReference type="Pfam" id="PF03354"/>
    </source>
</evidence>
<dbReference type="Pfam" id="PF03354">
    <property type="entry name" value="TerL_ATPase"/>
    <property type="match status" value="1"/>
</dbReference>
<dbReference type="InterPro" id="IPR027417">
    <property type="entry name" value="P-loop_NTPase"/>
</dbReference>
<evidence type="ECO:0000313" key="4">
    <source>
        <dbReference type="Proteomes" id="UP000789738"/>
    </source>
</evidence>
<sequence length="550" mass="64312">MTMIFNKYIDEYIELVEKNKIITNEDIKKSIKLVKEKLSDSRVIIDHEKIEKAISKMEEYFPFKLLPWEKFIVGLIHCYYEDDTLVFDTFFLYMGRGAGKNGFISAISWYLTTGFHGIKEYNIDIVANSEDQAKTSFEDVYNVIDDNKKLKKAFYHTKEKIIYRKTRSYLKFNTSNARTKDGLRPACIIFDEIHEYENYDNIKVFKSALGKKKHCRTFMISTDGYVRGGVLDDYLEMSKSVLNGENKKSRLFPLLYHLEDKKEVDNRELWEKANPSLRYLKNLQIVMDQEYIDMQTNVQLYTEFMTKRMNIPEGNKDKEVTSWENILATNQEIPNLKGATCRVGIDYAKTTDFVCAGLLFKYAEKYIWLSHTWVCKSSKDLKRIKAPLEEWEKQGLLTFIDKAEVHPDIPAEWLAKQASKYNLTILGMDNFRYTLLAKSLRAVGFDTDKKGTNNIKLTRPSDQMKIYPIINSAFTNKNIIFGDNPLMRWYTNNTCLHPEKYDNYTFSKIEPKSRKTDGFMAFVASMCTDIDNLPDSALVVDYEDFGVYTY</sequence>
<dbReference type="PANTHER" id="PTHR41287">
    <property type="match status" value="1"/>
</dbReference>
<protein>
    <submittedName>
        <fullName evidence="3">Terminase large subunit</fullName>
    </submittedName>
</protein>
<organism evidence="3 4">
    <name type="scientific">Clostridium neonatale</name>
    <dbReference type="NCBI Taxonomy" id="137838"/>
    <lineage>
        <taxon>Bacteria</taxon>
        <taxon>Bacillati</taxon>
        <taxon>Bacillota</taxon>
        <taxon>Clostridia</taxon>
        <taxon>Eubacteriales</taxon>
        <taxon>Clostridiaceae</taxon>
        <taxon>Clostridium</taxon>
    </lineage>
</organism>
<dbReference type="InterPro" id="IPR046461">
    <property type="entry name" value="TerL_ATPase"/>
</dbReference>
<dbReference type="AlphaFoldDB" id="A0AA86JD15"/>
<dbReference type="GO" id="GO:0004519">
    <property type="term" value="F:endonuclease activity"/>
    <property type="evidence" value="ECO:0007669"/>
    <property type="project" value="InterPro"/>
</dbReference>
<evidence type="ECO:0000313" key="3">
    <source>
        <dbReference type="EMBL" id="CAG9703994.1"/>
    </source>
</evidence>
<name>A0AA86JD15_9CLOT</name>
<accession>A0AA86JD15</accession>
<comment type="caution">
    <text evidence="3">The sequence shown here is derived from an EMBL/GenBank/DDBJ whole genome shotgun (WGS) entry which is preliminary data.</text>
</comment>
<feature type="domain" description="Terminase large subunit-like endonuclease" evidence="2">
    <location>
        <begin position="252"/>
        <end position="523"/>
    </location>
</feature>
<proteinExistence type="predicted"/>
<dbReference type="Pfam" id="PF20441">
    <property type="entry name" value="TerL_nuclease"/>
    <property type="match status" value="1"/>
</dbReference>
<dbReference type="PANTHER" id="PTHR41287:SF1">
    <property type="entry name" value="PROTEIN YMFN"/>
    <property type="match status" value="1"/>
</dbReference>
<gene>
    <name evidence="3" type="ORF">CNEO_40902</name>
</gene>
<dbReference type="EMBL" id="CAKJVE010000004">
    <property type="protein sequence ID" value="CAG9703994.1"/>
    <property type="molecule type" value="Genomic_DNA"/>
</dbReference>